<organism evidence="7 8">
    <name type="scientific">Rubritalea halochordaticola</name>
    <dbReference type="NCBI Taxonomy" id="714537"/>
    <lineage>
        <taxon>Bacteria</taxon>
        <taxon>Pseudomonadati</taxon>
        <taxon>Verrucomicrobiota</taxon>
        <taxon>Verrucomicrobiia</taxon>
        <taxon>Verrucomicrobiales</taxon>
        <taxon>Rubritaleaceae</taxon>
        <taxon>Rubritalea</taxon>
    </lineage>
</organism>
<evidence type="ECO:0000256" key="5">
    <source>
        <dbReference type="SAM" id="SignalP"/>
    </source>
</evidence>
<dbReference type="Gene3D" id="2.30.42.10">
    <property type="match status" value="1"/>
</dbReference>
<name>A0ABP9V0S4_9BACT</name>
<dbReference type="PANTHER" id="PTHR22939">
    <property type="entry name" value="SERINE PROTEASE FAMILY S1C HTRA-RELATED"/>
    <property type="match status" value="1"/>
</dbReference>
<comment type="similarity">
    <text evidence="1">Belongs to the peptidase S1C family.</text>
</comment>
<feature type="compositionally biased region" description="Basic and acidic residues" evidence="4">
    <location>
        <begin position="337"/>
        <end position="348"/>
    </location>
</feature>
<keyword evidence="5" id="KW-0732">Signal</keyword>
<feature type="chain" id="PRO_5047320149" description="PDZ domain-containing protein" evidence="5">
    <location>
        <begin position="25"/>
        <end position="804"/>
    </location>
</feature>
<protein>
    <recommendedName>
        <fullName evidence="6">PDZ domain-containing protein</fullName>
    </recommendedName>
</protein>
<dbReference type="EMBL" id="BAABRL010000002">
    <property type="protein sequence ID" value="GAA5494912.1"/>
    <property type="molecule type" value="Genomic_DNA"/>
</dbReference>
<dbReference type="Gene3D" id="2.40.10.10">
    <property type="entry name" value="Trypsin-like serine proteases"/>
    <property type="match status" value="2"/>
</dbReference>
<evidence type="ECO:0000256" key="4">
    <source>
        <dbReference type="SAM" id="MobiDB-lite"/>
    </source>
</evidence>
<dbReference type="CDD" id="cd06779">
    <property type="entry name" value="cpPDZ_Deg_HtrA-like"/>
    <property type="match status" value="1"/>
</dbReference>
<feature type="signal peptide" evidence="5">
    <location>
        <begin position="1"/>
        <end position="24"/>
    </location>
</feature>
<dbReference type="PRINTS" id="PR00834">
    <property type="entry name" value="PROTEASES2C"/>
</dbReference>
<dbReference type="InterPro" id="IPR009003">
    <property type="entry name" value="Peptidase_S1_PA"/>
</dbReference>
<reference evidence="7 8" key="1">
    <citation type="submission" date="2024-02" db="EMBL/GenBank/DDBJ databases">
        <title>Rubritalea halochordaticola NBRC 107102.</title>
        <authorList>
            <person name="Ichikawa N."/>
            <person name="Katano-Makiyama Y."/>
            <person name="Hidaka K."/>
        </authorList>
    </citation>
    <scope>NUCLEOTIDE SEQUENCE [LARGE SCALE GENOMIC DNA]</scope>
    <source>
        <strain evidence="7 8">NBRC 107102</strain>
    </source>
</reference>
<keyword evidence="2" id="KW-0645">Protease</keyword>
<sequence>MKTLLSPHYLTICALTLGNFSAFAKDTTQHFDLKSLEAATASIADPCREATVGMSIGNAQGTGVIIDPKGLILTAHHCVDYEGREFEVILSDGNRAKAIAVYSDKASDTALALILDPAPEGGWPHRPLRPVDSLGDLKDGDWCVAYGNGGGLQLNRPAPMRLGRVLGLHEWQGVKQFITDNTVVSGDSGGPLFDIEGRVAGITSNVSPKSALANHHARLSIIMDMWGDTIRGEKALPEVDALRELGKKNALEAQKKAKKNELSEEQKEQTSELLRKQYGEDFPQEVIDIILKNSALNPKTGAMNIQITPSVLKEITAAGHDLVKLGLITEEQSKQLEELDQKSKDQTKEQPAPPRTEEELTIEKLLKQQYKGQDIPAEALDLMISVAQYNPEKKQLKLPLTQKHLDRLKELGFDPVAKQKKAKQAEVIKQALQKKYDGKLTDEALAIMMDHSHYNPKTGELKIELSPEGLAKLQELGFLKDEQVKSNKVDYDKLAGQFGDSAADISESFPKTPEAIPVYLDDAQACLATPIFKEGLLLTKASELGDKEEVHLLVKGQKIAAKVMRKDETSDLALLKIDQELTLPTWSENSSNLGQLVVSPGEDKSSLGVIGNRPRLIPEKLIGAGNGNKAVLGIKAHPTNESDKGVLIEEADEHLPAGAAGIKKGDIITHIQGVAVANIEALSEQVGKFIPGDKVELIVLREEKTLIISATLEDASGSELFAMNATSSTAQKISAKGGKLSTRRMNFPECLTHDALIWATDCGGPLYNREGKMVGINIARYDRTASYALTRKSVEEALKRLLQN</sequence>
<dbReference type="SMART" id="SM00228">
    <property type="entry name" value="PDZ"/>
    <property type="match status" value="1"/>
</dbReference>
<dbReference type="Pfam" id="PF13180">
    <property type="entry name" value="PDZ_2"/>
    <property type="match status" value="1"/>
</dbReference>
<comment type="caution">
    <text evidence="7">The sequence shown here is derived from an EMBL/GenBank/DDBJ whole genome shotgun (WGS) entry which is preliminary data.</text>
</comment>
<evidence type="ECO:0000313" key="8">
    <source>
        <dbReference type="Proteomes" id="UP001424741"/>
    </source>
</evidence>
<dbReference type="RefSeq" id="WP_346187780.1">
    <property type="nucleotide sequence ID" value="NZ_BAABRL010000002.1"/>
</dbReference>
<keyword evidence="3" id="KW-0378">Hydrolase</keyword>
<dbReference type="InterPro" id="IPR043504">
    <property type="entry name" value="Peptidase_S1_PA_chymotrypsin"/>
</dbReference>
<dbReference type="InterPro" id="IPR036034">
    <property type="entry name" value="PDZ_sf"/>
</dbReference>
<evidence type="ECO:0000259" key="6">
    <source>
        <dbReference type="SMART" id="SM00228"/>
    </source>
</evidence>
<dbReference type="SUPFAM" id="SSF50494">
    <property type="entry name" value="Trypsin-like serine proteases"/>
    <property type="match status" value="2"/>
</dbReference>
<gene>
    <name evidence="7" type="ORF">Rhal01_01078</name>
</gene>
<evidence type="ECO:0000256" key="2">
    <source>
        <dbReference type="ARBA" id="ARBA00022670"/>
    </source>
</evidence>
<dbReference type="Gene3D" id="2.40.10.120">
    <property type="match status" value="1"/>
</dbReference>
<dbReference type="SUPFAM" id="SSF50156">
    <property type="entry name" value="PDZ domain-like"/>
    <property type="match status" value="1"/>
</dbReference>
<accession>A0ABP9V0S4</accession>
<dbReference type="Pfam" id="PF13365">
    <property type="entry name" value="Trypsin_2"/>
    <property type="match status" value="1"/>
</dbReference>
<dbReference type="InterPro" id="IPR001478">
    <property type="entry name" value="PDZ"/>
</dbReference>
<evidence type="ECO:0000313" key="7">
    <source>
        <dbReference type="EMBL" id="GAA5494912.1"/>
    </source>
</evidence>
<proteinExistence type="inferred from homology"/>
<dbReference type="InterPro" id="IPR001940">
    <property type="entry name" value="Peptidase_S1C"/>
</dbReference>
<dbReference type="Proteomes" id="UP001424741">
    <property type="component" value="Unassembled WGS sequence"/>
</dbReference>
<evidence type="ECO:0000256" key="1">
    <source>
        <dbReference type="ARBA" id="ARBA00010541"/>
    </source>
</evidence>
<evidence type="ECO:0000256" key="3">
    <source>
        <dbReference type="ARBA" id="ARBA00022801"/>
    </source>
</evidence>
<feature type="region of interest" description="Disordered" evidence="4">
    <location>
        <begin position="337"/>
        <end position="359"/>
    </location>
</feature>
<dbReference type="PANTHER" id="PTHR22939:SF129">
    <property type="entry name" value="SERINE PROTEASE HTRA2, MITOCHONDRIAL"/>
    <property type="match status" value="1"/>
</dbReference>
<feature type="domain" description="PDZ" evidence="6">
    <location>
        <begin position="630"/>
        <end position="703"/>
    </location>
</feature>
<keyword evidence="8" id="KW-1185">Reference proteome</keyword>